<organism evidence="3 4">
    <name type="scientific">Rubroshorea leprosula</name>
    <dbReference type="NCBI Taxonomy" id="152421"/>
    <lineage>
        <taxon>Eukaryota</taxon>
        <taxon>Viridiplantae</taxon>
        <taxon>Streptophyta</taxon>
        <taxon>Embryophyta</taxon>
        <taxon>Tracheophyta</taxon>
        <taxon>Spermatophyta</taxon>
        <taxon>Magnoliopsida</taxon>
        <taxon>eudicotyledons</taxon>
        <taxon>Gunneridae</taxon>
        <taxon>Pentapetalae</taxon>
        <taxon>rosids</taxon>
        <taxon>malvids</taxon>
        <taxon>Malvales</taxon>
        <taxon>Dipterocarpaceae</taxon>
        <taxon>Rubroshorea</taxon>
    </lineage>
</organism>
<dbReference type="SMART" id="SM00451">
    <property type="entry name" value="ZnF_U1"/>
    <property type="match status" value="2"/>
</dbReference>
<gene>
    <name evidence="3" type="ORF">SLEP1_g488</name>
</gene>
<feature type="compositionally biased region" description="Basic and acidic residues" evidence="1">
    <location>
        <begin position="99"/>
        <end position="118"/>
    </location>
</feature>
<feature type="region of interest" description="Disordered" evidence="1">
    <location>
        <begin position="49"/>
        <end position="182"/>
    </location>
</feature>
<dbReference type="PROSITE" id="PS00028">
    <property type="entry name" value="ZINC_FINGER_C2H2_1"/>
    <property type="match status" value="1"/>
</dbReference>
<sequence>MSIPGISTLPQIQKEWTCAMCQVTVSSEKTLMCHLRGSRHKATCEKLTNVKNQASKDNASVPSASKSSKTLRKEPAKCASSSSTTREESNQKSGRRRAGKSDLTKESPAKGGGDKIKPESNQQKMKGQQEIENSNIARKEPEKCASSNGTAHNESNQTTGRRQAEKSDKPKERPAKSVGDKIPKCMVKAQQEIAKNEFVQVKNDKFWCSICNVSCTGADNMVSHLGGKKHLSRIQN</sequence>
<protein>
    <recommendedName>
        <fullName evidence="2">C2H2-type domain-containing protein</fullName>
    </recommendedName>
</protein>
<keyword evidence="4" id="KW-1185">Reference proteome</keyword>
<accession>A0AAV5HAL7</accession>
<feature type="compositionally biased region" description="Polar residues" evidence="1">
    <location>
        <begin position="119"/>
        <end position="136"/>
    </location>
</feature>
<name>A0AAV5HAL7_9ROSI</name>
<dbReference type="InterPro" id="IPR013087">
    <property type="entry name" value="Znf_C2H2_type"/>
</dbReference>
<dbReference type="PANTHER" id="PTHR47487:SF8">
    <property type="entry name" value="OS08G0270900 PROTEIN"/>
    <property type="match status" value="1"/>
</dbReference>
<dbReference type="PANTHER" id="PTHR47487">
    <property type="entry name" value="OS06G0651300 PROTEIN-RELATED"/>
    <property type="match status" value="1"/>
</dbReference>
<dbReference type="Proteomes" id="UP001054252">
    <property type="component" value="Unassembled WGS sequence"/>
</dbReference>
<comment type="caution">
    <text evidence="3">The sequence shown here is derived from an EMBL/GenBank/DDBJ whole genome shotgun (WGS) entry which is preliminary data.</text>
</comment>
<feature type="domain" description="C2H2-type" evidence="2">
    <location>
        <begin position="18"/>
        <end position="40"/>
    </location>
</feature>
<dbReference type="Gene3D" id="3.30.160.60">
    <property type="entry name" value="Classic Zinc Finger"/>
    <property type="match status" value="2"/>
</dbReference>
<dbReference type="InterPro" id="IPR003604">
    <property type="entry name" value="Matrin/U1-like-C_Znf_C2H2"/>
</dbReference>
<feature type="compositionally biased region" description="Polar residues" evidence="1">
    <location>
        <begin position="145"/>
        <end position="161"/>
    </location>
</feature>
<dbReference type="GO" id="GO:0003676">
    <property type="term" value="F:nucleic acid binding"/>
    <property type="evidence" value="ECO:0007669"/>
    <property type="project" value="InterPro"/>
</dbReference>
<dbReference type="Pfam" id="PF12874">
    <property type="entry name" value="zf-met"/>
    <property type="match status" value="2"/>
</dbReference>
<dbReference type="InterPro" id="IPR036236">
    <property type="entry name" value="Znf_C2H2_sf"/>
</dbReference>
<evidence type="ECO:0000259" key="2">
    <source>
        <dbReference type="PROSITE" id="PS00028"/>
    </source>
</evidence>
<dbReference type="SMART" id="SM00355">
    <property type="entry name" value="ZnF_C2H2"/>
    <property type="match status" value="2"/>
</dbReference>
<proteinExistence type="predicted"/>
<evidence type="ECO:0000313" key="4">
    <source>
        <dbReference type="Proteomes" id="UP001054252"/>
    </source>
</evidence>
<dbReference type="EMBL" id="BPVZ01000001">
    <property type="protein sequence ID" value="GKU85878.1"/>
    <property type="molecule type" value="Genomic_DNA"/>
</dbReference>
<evidence type="ECO:0000256" key="1">
    <source>
        <dbReference type="SAM" id="MobiDB-lite"/>
    </source>
</evidence>
<feature type="compositionally biased region" description="Polar residues" evidence="1">
    <location>
        <begin position="49"/>
        <end position="68"/>
    </location>
</feature>
<dbReference type="AlphaFoldDB" id="A0AAV5HAL7"/>
<reference evidence="3 4" key="1">
    <citation type="journal article" date="2021" name="Commun. Biol.">
        <title>The genome of Shorea leprosula (Dipterocarpaceae) highlights the ecological relevance of drought in aseasonal tropical rainforests.</title>
        <authorList>
            <person name="Ng K.K.S."/>
            <person name="Kobayashi M.J."/>
            <person name="Fawcett J.A."/>
            <person name="Hatakeyama M."/>
            <person name="Paape T."/>
            <person name="Ng C.H."/>
            <person name="Ang C.C."/>
            <person name="Tnah L.H."/>
            <person name="Lee C.T."/>
            <person name="Nishiyama T."/>
            <person name="Sese J."/>
            <person name="O'Brien M.J."/>
            <person name="Copetti D."/>
            <person name="Mohd Noor M.I."/>
            <person name="Ong R.C."/>
            <person name="Putra M."/>
            <person name="Sireger I.Z."/>
            <person name="Indrioko S."/>
            <person name="Kosugi Y."/>
            <person name="Izuno A."/>
            <person name="Isagi Y."/>
            <person name="Lee S.L."/>
            <person name="Shimizu K.K."/>
        </authorList>
    </citation>
    <scope>NUCLEOTIDE SEQUENCE [LARGE SCALE GENOMIC DNA]</scope>
    <source>
        <strain evidence="3">214</strain>
    </source>
</reference>
<evidence type="ECO:0000313" key="3">
    <source>
        <dbReference type="EMBL" id="GKU85878.1"/>
    </source>
</evidence>
<dbReference type="SUPFAM" id="SSF57667">
    <property type="entry name" value="beta-beta-alpha zinc fingers"/>
    <property type="match status" value="2"/>
</dbReference>
<feature type="compositionally biased region" description="Basic and acidic residues" evidence="1">
    <location>
        <begin position="162"/>
        <end position="182"/>
    </location>
</feature>
<dbReference type="GO" id="GO:0008270">
    <property type="term" value="F:zinc ion binding"/>
    <property type="evidence" value="ECO:0007669"/>
    <property type="project" value="InterPro"/>
</dbReference>